<gene>
    <name evidence="1" type="ORF">SK069_12065</name>
</gene>
<dbReference type="InterPro" id="IPR005624">
    <property type="entry name" value="PduO/GlcC-like"/>
</dbReference>
<organism evidence="1 2">
    <name type="scientific">Patulibacter brassicae</name>
    <dbReference type="NCBI Taxonomy" id="1705717"/>
    <lineage>
        <taxon>Bacteria</taxon>
        <taxon>Bacillati</taxon>
        <taxon>Actinomycetota</taxon>
        <taxon>Thermoleophilia</taxon>
        <taxon>Solirubrobacterales</taxon>
        <taxon>Patulibacteraceae</taxon>
        <taxon>Patulibacter</taxon>
    </lineage>
</organism>
<reference evidence="1 2" key="1">
    <citation type="submission" date="2023-11" db="EMBL/GenBank/DDBJ databases">
        <authorList>
            <person name="Xu M."/>
            <person name="Jiang T."/>
        </authorList>
    </citation>
    <scope>NUCLEOTIDE SEQUENCE [LARGE SCALE GENOMIC DNA]</scope>
    <source>
        <strain evidence="1 2">SD</strain>
    </source>
</reference>
<dbReference type="PANTHER" id="PTHR34309:SF1">
    <property type="entry name" value="PROTEIN GLCG"/>
    <property type="match status" value="1"/>
</dbReference>
<dbReference type="RefSeq" id="WP_319954489.1">
    <property type="nucleotide sequence ID" value="NZ_JAXAVX010000005.1"/>
</dbReference>
<dbReference type="InterPro" id="IPR038084">
    <property type="entry name" value="PduO/GlcC-like_sf"/>
</dbReference>
<proteinExistence type="predicted"/>
<comment type="caution">
    <text evidence="1">The sequence shown here is derived from an EMBL/GenBank/DDBJ whole genome shotgun (WGS) entry which is preliminary data.</text>
</comment>
<dbReference type="SUPFAM" id="SSF143744">
    <property type="entry name" value="GlcG-like"/>
    <property type="match status" value="1"/>
</dbReference>
<dbReference type="Pfam" id="PF03928">
    <property type="entry name" value="HbpS-like"/>
    <property type="match status" value="1"/>
</dbReference>
<dbReference type="PANTHER" id="PTHR34309">
    <property type="entry name" value="SLR1406 PROTEIN"/>
    <property type="match status" value="1"/>
</dbReference>
<evidence type="ECO:0000313" key="2">
    <source>
        <dbReference type="Proteomes" id="UP001277761"/>
    </source>
</evidence>
<accession>A0ABU4VKI2</accession>
<protein>
    <submittedName>
        <fullName evidence="1">Heme-binding protein</fullName>
    </submittedName>
</protein>
<keyword evidence="2" id="KW-1185">Reference proteome</keyword>
<dbReference type="EMBL" id="JAXAVX010000005">
    <property type="protein sequence ID" value="MDX8152335.1"/>
    <property type="molecule type" value="Genomic_DNA"/>
</dbReference>
<dbReference type="Proteomes" id="UP001277761">
    <property type="component" value="Unassembled WGS sequence"/>
</dbReference>
<evidence type="ECO:0000313" key="1">
    <source>
        <dbReference type="EMBL" id="MDX8152335.1"/>
    </source>
</evidence>
<name>A0ABU4VKI2_9ACTN</name>
<dbReference type="InterPro" id="IPR052517">
    <property type="entry name" value="GlcG_carb_metab_protein"/>
</dbReference>
<sequence>MSTITLKSAHRLIEAASAEAERIGVPMNIAVVDAGGNLTAFHRQDGAWIGSIAISQAKAYTARAFDMPTADLQPMVQPDQPLYGLEASDPGNIIAFPGGIPLTQDGQIIGAIGVSGGLVDQDQQVAAAGAAAL</sequence>
<dbReference type="Gene3D" id="3.30.450.150">
    <property type="entry name" value="Haem-degrading domain"/>
    <property type="match status" value="1"/>
</dbReference>